<dbReference type="EMBL" id="BFAG01000007">
    <property type="protein sequence ID" value="GBF06008.1"/>
    <property type="molecule type" value="Genomic_DNA"/>
</dbReference>
<accession>A0A2I9DID4</accession>
<evidence type="ECO:0000313" key="1">
    <source>
        <dbReference type="EMBL" id="GBF06008.1"/>
    </source>
</evidence>
<sequence length="80" mass="9394">MSQAHRKHVVFDPQVISFLEHYQQRHNLPSFSAAVEAAAHALRRQELRAEYEQFARDYAQDREAQTEAEAWLGLPMQEQE</sequence>
<dbReference type="AlphaFoldDB" id="A0A2I9DID4"/>
<dbReference type="OrthoDB" id="73327at2"/>
<reference evidence="2" key="1">
    <citation type="submission" date="2018-01" db="EMBL/GenBank/DDBJ databases">
        <title>Draft Genome Sequence of the Radioresistant Bacterium Deinococcus aerius TR0125, Isolated from the Higher Atmosphere above Japan.</title>
        <authorList>
            <person name="Satoh K."/>
            <person name="Arai H."/>
            <person name="Sanzen T."/>
            <person name="Kawaguchi Y."/>
            <person name="Hayashi H."/>
            <person name="Yokobori S."/>
            <person name="Yamagishi A."/>
            <person name="Oono Y."/>
            <person name="Narumi I."/>
        </authorList>
    </citation>
    <scope>NUCLEOTIDE SEQUENCE [LARGE SCALE GENOMIC DNA]</scope>
    <source>
        <strain evidence="2">TR0125</strain>
    </source>
</reference>
<gene>
    <name evidence="1" type="ORF">DAERI_070006</name>
</gene>
<proteinExistence type="predicted"/>
<dbReference type="Proteomes" id="UP000236569">
    <property type="component" value="Unassembled WGS sequence"/>
</dbReference>
<comment type="caution">
    <text evidence="1">The sequence shown here is derived from an EMBL/GenBank/DDBJ whole genome shotgun (WGS) entry which is preliminary data.</text>
</comment>
<name>A0A2I9DID4_9DEIO</name>
<evidence type="ECO:0000313" key="2">
    <source>
        <dbReference type="Proteomes" id="UP000236569"/>
    </source>
</evidence>
<organism evidence="1 2">
    <name type="scientific">Deinococcus aerius</name>
    <dbReference type="NCBI Taxonomy" id="200253"/>
    <lineage>
        <taxon>Bacteria</taxon>
        <taxon>Thermotogati</taxon>
        <taxon>Deinococcota</taxon>
        <taxon>Deinococci</taxon>
        <taxon>Deinococcales</taxon>
        <taxon>Deinococcaceae</taxon>
        <taxon>Deinococcus</taxon>
    </lineage>
</organism>
<evidence type="ECO:0008006" key="3">
    <source>
        <dbReference type="Google" id="ProtNLM"/>
    </source>
</evidence>
<protein>
    <recommendedName>
        <fullName evidence="3">CopG family transcriptional regulator</fullName>
    </recommendedName>
</protein>
<dbReference type="RefSeq" id="WP_133162009.1">
    <property type="nucleotide sequence ID" value="NZ_BFAG01000007.1"/>
</dbReference>
<keyword evidence="2" id="KW-1185">Reference proteome</keyword>